<evidence type="ECO:0000259" key="6">
    <source>
        <dbReference type="PROSITE" id="PS50112"/>
    </source>
</evidence>
<sequence>MTSTIRASLDLVATALRCDVVVFWRITGPGAGTVLDSTVTGLAFGAPWLPAPGDAPGTAPGGRLVVDPALFAALLPTAVRLDLAAPLTGVAWSCLDGTDHRVTVGWAGRPPPPDVPALLAGLQGQRLAETLTLLESSRRETGRAARLSELVATLDQAVALVSLDGTPGIVNAEGAKLLGVPAGEVPAARLAAALETLRARSLEGPGDDGYVVRLATDPRARITDWRWTFPTAPTHLRVATFPVDTGPRPTRAWVFDDVSAERESEDLLRATVEGMLEPHALIEAVRDTDGRVLDFTFLVVNQATLDYWGMDRASATGTSLLGRLPGLVEAGLFDLYVEALETGRDLVLNDQPYENEQLGKLAYYDIRAIRAATDRLSLSWADVTDRHRALQALEEASERFRLLAENASDIVFRGSTQGIVEWVSPSVTKTLGWVPAELIGRRFVTLVHPGDVGTIRAAQAALDAGLSQHFEARLRTTEGGYRWMETTVKVVLDDEGRPLARIGNWRDIEAEREARQEAREEHARFDAIRASSTDAFVTVRASGEIVAWNPAATTLFGYTEEEALGRSYALIVPEPQRTVVGRLLADLDGEQARGAASRTHALHLARRDGSLFPAEASVAVWAGGEDLFATAIIRDVTARDAAQEALRASKEELAEAQRLARAGSWAYDPVAGTYEWSDELLRIHGLLDLDPSLPRRRSRRLGHGAWRGWSRPPRRPSGPVR</sequence>
<evidence type="ECO:0000259" key="7">
    <source>
        <dbReference type="PROSITE" id="PS50113"/>
    </source>
</evidence>
<evidence type="ECO:0000313" key="9">
    <source>
        <dbReference type="Proteomes" id="UP000386847"/>
    </source>
</evidence>
<dbReference type="InterPro" id="IPR000014">
    <property type="entry name" value="PAS"/>
</dbReference>
<evidence type="ECO:0000256" key="3">
    <source>
        <dbReference type="ARBA" id="ARBA00022553"/>
    </source>
</evidence>
<keyword evidence="9" id="KW-1185">Reference proteome</keyword>
<dbReference type="AlphaFoldDB" id="A0A5Q2FFL5"/>
<dbReference type="Gene3D" id="3.30.450.20">
    <property type="entry name" value="PAS domain"/>
    <property type="match status" value="4"/>
</dbReference>
<feature type="domain" description="PAC" evidence="7">
    <location>
        <begin position="468"/>
        <end position="520"/>
    </location>
</feature>
<feature type="domain" description="PAC" evidence="7">
    <location>
        <begin position="598"/>
        <end position="648"/>
    </location>
</feature>
<dbReference type="Pfam" id="PF08447">
    <property type="entry name" value="PAS_3"/>
    <property type="match status" value="1"/>
</dbReference>
<dbReference type="PANTHER" id="PTHR43304:SF1">
    <property type="entry name" value="PAC DOMAIN-CONTAINING PROTEIN"/>
    <property type="match status" value="1"/>
</dbReference>
<dbReference type="RefSeq" id="WP_153571603.1">
    <property type="nucleotide sequence ID" value="NZ_CP045725.1"/>
</dbReference>
<keyword evidence="4" id="KW-0808">Transferase</keyword>
<dbReference type="SUPFAM" id="SSF55785">
    <property type="entry name" value="PYP-like sensor domain (PAS domain)"/>
    <property type="match status" value="3"/>
</dbReference>
<dbReference type="Proteomes" id="UP000386847">
    <property type="component" value="Chromosome"/>
</dbReference>
<keyword evidence="5" id="KW-0418">Kinase</keyword>
<dbReference type="InterPro" id="IPR001610">
    <property type="entry name" value="PAC"/>
</dbReference>
<dbReference type="PROSITE" id="PS50113">
    <property type="entry name" value="PAC"/>
    <property type="match status" value="2"/>
</dbReference>
<organism evidence="8 9">
    <name type="scientific">Raineyella fluvialis</name>
    <dbReference type="NCBI Taxonomy" id="2662261"/>
    <lineage>
        <taxon>Bacteria</taxon>
        <taxon>Bacillati</taxon>
        <taxon>Actinomycetota</taxon>
        <taxon>Actinomycetes</taxon>
        <taxon>Propionibacteriales</taxon>
        <taxon>Propionibacteriaceae</taxon>
        <taxon>Raineyella</taxon>
    </lineage>
</organism>
<reference evidence="8 9" key="1">
    <citation type="submission" date="2019-10" db="EMBL/GenBank/DDBJ databases">
        <title>Genomic analysis of Raineyella sp. CBA3103.</title>
        <authorList>
            <person name="Roh S.W."/>
        </authorList>
    </citation>
    <scope>NUCLEOTIDE SEQUENCE [LARGE SCALE GENOMIC DNA]</scope>
    <source>
        <strain evidence="8 9">CBA3103</strain>
    </source>
</reference>
<evidence type="ECO:0000256" key="1">
    <source>
        <dbReference type="ARBA" id="ARBA00000085"/>
    </source>
</evidence>
<dbReference type="InterPro" id="IPR013655">
    <property type="entry name" value="PAS_fold_3"/>
</dbReference>
<dbReference type="SMART" id="SM00091">
    <property type="entry name" value="PAS"/>
    <property type="match status" value="4"/>
</dbReference>
<dbReference type="InterPro" id="IPR052162">
    <property type="entry name" value="Sensor_kinase/Photoreceptor"/>
</dbReference>
<evidence type="ECO:0000256" key="4">
    <source>
        <dbReference type="ARBA" id="ARBA00022679"/>
    </source>
</evidence>
<dbReference type="PROSITE" id="PS50112">
    <property type="entry name" value="PAS"/>
    <property type="match status" value="2"/>
</dbReference>
<accession>A0A5Q2FFL5</accession>
<dbReference type="CDD" id="cd00130">
    <property type="entry name" value="PAS"/>
    <property type="match status" value="2"/>
</dbReference>
<dbReference type="GO" id="GO:0004673">
    <property type="term" value="F:protein histidine kinase activity"/>
    <property type="evidence" value="ECO:0007669"/>
    <property type="project" value="UniProtKB-EC"/>
</dbReference>
<dbReference type="EC" id="2.7.13.3" evidence="2"/>
<protein>
    <recommendedName>
        <fullName evidence="2">histidine kinase</fullName>
        <ecNumber evidence="2">2.7.13.3</ecNumber>
    </recommendedName>
</protein>
<name>A0A5Q2FFL5_9ACTN</name>
<keyword evidence="3" id="KW-0597">Phosphoprotein</keyword>
<dbReference type="InterPro" id="IPR035965">
    <property type="entry name" value="PAS-like_dom_sf"/>
</dbReference>
<dbReference type="Pfam" id="PF13426">
    <property type="entry name" value="PAS_9"/>
    <property type="match status" value="1"/>
</dbReference>
<dbReference type="PANTHER" id="PTHR43304">
    <property type="entry name" value="PHYTOCHROME-LIKE PROTEIN CPH1"/>
    <property type="match status" value="1"/>
</dbReference>
<dbReference type="InterPro" id="IPR000700">
    <property type="entry name" value="PAS-assoc_C"/>
</dbReference>
<dbReference type="NCBIfam" id="TIGR00229">
    <property type="entry name" value="sensory_box"/>
    <property type="match status" value="2"/>
</dbReference>
<feature type="domain" description="PAS" evidence="6">
    <location>
        <begin position="396"/>
        <end position="469"/>
    </location>
</feature>
<comment type="catalytic activity">
    <reaction evidence="1">
        <text>ATP + protein L-histidine = ADP + protein N-phospho-L-histidine.</text>
        <dbReference type="EC" id="2.7.13.3"/>
    </reaction>
</comment>
<gene>
    <name evidence="8" type="ORF">Rai3103_04680</name>
</gene>
<evidence type="ECO:0000256" key="2">
    <source>
        <dbReference type="ARBA" id="ARBA00012438"/>
    </source>
</evidence>
<evidence type="ECO:0000313" key="8">
    <source>
        <dbReference type="EMBL" id="QGF23076.1"/>
    </source>
</evidence>
<dbReference type="EMBL" id="CP045725">
    <property type="protein sequence ID" value="QGF23076.1"/>
    <property type="molecule type" value="Genomic_DNA"/>
</dbReference>
<dbReference type="KEGG" id="rain:Rai3103_04680"/>
<evidence type="ECO:0000256" key="5">
    <source>
        <dbReference type="ARBA" id="ARBA00022777"/>
    </source>
</evidence>
<feature type="domain" description="PAS" evidence="6">
    <location>
        <begin position="521"/>
        <end position="590"/>
    </location>
</feature>
<proteinExistence type="predicted"/>
<dbReference type="SMART" id="SM00086">
    <property type="entry name" value="PAC"/>
    <property type="match status" value="2"/>
</dbReference>